<accession>A0A097ZMJ0</accession>
<keyword evidence="1" id="KW-0732">Signal</keyword>
<feature type="signal peptide" evidence="1">
    <location>
        <begin position="1"/>
        <end position="21"/>
    </location>
</feature>
<evidence type="ECO:0008006" key="3">
    <source>
        <dbReference type="Google" id="ProtNLM"/>
    </source>
</evidence>
<dbReference type="EMBL" id="AB715422">
    <property type="protein sequence ID" value="BAP75856.1"/>
    <property type="molecule type" value="Genomic_DNA"/>
</dbReference>
<dbReference type="RefSeq" id="WP_125330124.1">
    <property type="nucleotide sequence ID" value="NZ_ABFNOZ020000089.1"/>
</dbReference>
<dbReference type="GeneID" id="39631422"/>
<organism evidence="2">
    <name type="scientific">Klebsiella oxytoca</name>
    <dbReference type="NCBI Taxonomy" id="571"/>
    <lineage>
        <taxon>Bacteria</taxon>
        <taxon>Pseudomonadati</taxon>
        <taxon>Pseudomonadota</taxon>
        <taxon>Gammaproteobacteria</taxon>
        <taxon>Enterobacterales</taxon>
        <taxon>Enterobacteriaceae</taxon>
        <taxon>Klebsiella/Raoultella group</taxon>
        <taxon>Klebsiella</taxon>
    </lineage>
</organism>
<sequence>MKLKGYVAALPALLLTGCAMLPGQSTDYDRFCNVSGIASHGETYRVSDSQDFWLTPNGRYLSQAEYSSPADTLQKLTGVVSGEDPDQVRKNAVRVRVFRVESESASKGACLPVRYDDKNARRKMDSLTNGRRMMVYSEDEGQSGQQIYNNSRGAGFSYRLL</sequence>
<geneLocation type="plasmid" evidence="2">
    <name>pKOI-34</name>
</geneLocation>
<evidence type="ECO:0000313" key="2">
    <source>
        <dbReference type="EMBL" id="BAP75856.1"/>
    </source>
</evidence>
<evidence type="ECO:0000256" key="1">
    <source>
        <dbReference type="SAM" id="SignalP"/>
    </source>
</evidence>
<keyword evidence="2" id="KW-0614">Plasmid</keyword>
<reference evidence="2" key="1">
    <citation type="journal article" date="2013" name="Diagn. Microbiol. Infect. Dis.">
        <title>A novel metallo-beta-lactamase, IMP-34, in Klebsiella isolates with decreased resistance to imipenem.</title>
        <authorList>
            <person name="Shigemoto N."/>
            <person name="Kayama S."/>
            <person name="Kuwahara R."/>
            <person name="Hisatsune J."/>
            <person name="Kato F."/>
            <person name="Nishio H."/>
            <person name="Yamasaki K."/>
            <person name="Wada Y."/>
            <person name="Sueda T."/>
            <person name="Ohge H."/>
            <person name="Sugai M."/>
        </authorList>
    </citation>
    <scope>NUCLEOTIDE SEQUENCE</scope>
    <source>
        <strain evidence="2">MS5279</strain>
        <plasmid evidence="2">pKOI-34</plasmid>
    </source>
</reference>
<name>A0A097ZMJ0_KLEOX</name>
<proteinExistence type="predicted"/>
<dbReference type="AlphaFoldDB" id="A0A097ZMJ0"/>
<dbReference type="PROSITE" id="PS51257">
    <property type="entry name" value="PROKAR_LIPOPROTEIN"/>
    <property type="match status" value="1"/>
</dbReference>
<protein>
    <recommendedName>
        <fullName evidence="3">Lipoprotein</fullName>
    </recommendedName>
</protein>
<feature type="chain" id="PRO_5001938031" description="Lipoprotein" evidence="1">
    <location>
        <begin position="22"/>
        <end position="161"/>
    </location>
</feature>